<dbReference type="Proteomes" id="UP000266723">
    <property type="component" value="Unassembled WGS sequence"/>
</dbReference>
<dbReference type="PANTHER" id="PTHR31423:SF4">
    <property type="entry name" value="YBAK_AMINOACYL-TRNA SYNTHETASE-ASSOCIATED DOMAIN-CONTAINING PROTEIN"/>
    <property type="match status" value="1"/>
</dbReference>
<comment type="caution">
    <text evidence="4">The sequence shown here is derived from an EMBL/GenBank/DDBJ whole genome shotgun (WGS) entry which is preliminary data.</text>
</comment>
<dbReference type="Gene3D" id="3.90.960.10">
    <property type="entry name" value="YbaK/aminoacyl-tRNA synthetase-associated domain"/>
    <property type="match status" value="1"/>
</dbReference>
<evidence type="ECO:0000313" key="4">
    <source>
        <dbReference type="EMBL" id="KAF3519029.1"/>
    </source>
</evidence>
<feature type="domain" description="YbaK/aminoacyl-tRNA synthetase-associated" evidence="3">
    <location>
        <begin position="24"/>
        <end position="151"/>
    </location>
</feature>
<reference evidence="4 5" key="1">
    <citation type="journal article" date="2020" name="BMC Genomics">
        <title>Intraspecific diversification of the crop wild relative Brassica cretica Lam. using demographic model selection.</title>
        <authorList>
            <person name="Kioukis A."/>
            <person name="Michalopoulou V.A."/>
            <person name="Briers L."/>
            <person name="Pirintsos S."/>
            <person name="Studholme D.J."/>
            <person name="Pavlidis P."/>
            <person name="Sarris P.F."/>
        </authorList>
    </citation>
    <scope>NUCLEOTIDE SEQUENCE [LARGE SCALE GENOMIC DNA]</scope>
    <source>
        <strain evidence="5">cv. PFS-1207/04</strain>
    </source>
</reference>
<feature type="region of interest" description="Disordered" evidence="2">
    <location>
        <begin position="392"/>
        <end position="514"/>
    </location>
</feature>
<dbReference type="InterPro" id="IPR036754">
    <property type="entry name" value="YbaK/aa-tRNA-synt-asso_dom_sf"/>
</dbReference>
<feature type="region of interest" description="Disordered" evidence="2">
    <location>
        <begin position="193"/>
        <end position="230"/>
    </location>
</feature>
<comment type="similarity">
    <text evidence="1">Belongs to the PRORSD1 family.</text>
</comment>
<organism evidence="4 5">
    <name type="scientific">Brassica cretica</name>
    <name type="common">Mustard</name>
    <dbReference type="NCBI Taxonomy" id="69181"/>
    <lineage>
        <taxon>Eukaryota</taxon>
        <taxon>Viridiplantae</taxon>
        <taxon>Streptophyta</taxon>
        <taxon>Embryophyta</taxon>
        <taxon>Tracheophyta</taxon>
        <taxon>Spermatophyta</taxon>
        <taxon>Magnoliopsida</taxon>
        <taxon>eudicotyledons</taxon>
        <taxon>Gunneridae</taxon>
        <taxon>Pentapetalae</taxon>
        <taxon>rosids</taxon>
        <taxon>malvids</taxon>
        <taxon>Brassicales</taxon>
        <taxon>Brassicaceae</taxon>
        <taxon>Brassiceae</taxon>
        <taxon>Brassica</taxon>
    </lineage>
</organism>
<name>A0ABQ7AXZ1_BRACR</name>
<feature type="compositionally biased region" description="Basic and acidic residues" evidence="2">
    <location>
        <begin position="413"/>
        <end position="425"/>
    </location>
</feature>
<accession>A0ABQ7AXZ1</accession>
<dbReference type="CDD" id="cd04335">
    <property type="entry name" value="PrdX_deacylase"/>
    <property type="match status" value="1"/>
</dbReference>
<feature type="compositionally biased region" description="Polar residues" evidence="2">
    <location>
        <begin position="431"/>
        <end position="440"/>
    </location>
</feature>
<feature type="compositionally biased region" description="Low complexity" evidence="2">
    <location>
        <begin position="216"/>
        <end position="226"/>
    </location>
</feature>
<dbReference type="EMBL" id="QGKV02001556">
    <property type="protein sequence ID" value="KAF3519029.1"/>
    <property type="molecule type" value="Genomic_DNA"/>
</dbReference>
<feature type="compositionally biased region" description="Polar residues" evidence="2">
    <location>
        <begin position="393"/>
        <end position="410"/>
    </location>
</feature>
<proteinExistence type="inferred from homology"/>
<feature type="compositionally biased region" description="Polar residues" evidence="2">
    <location>
        <begin position="193"/>
        <end position="207"/>
    </location>
</feature>
<dbReference type="InterPro" id="IPR040285">
    <property type="entry name" value="ProX/PRXD1"/>
</dbReference>
<evidence type="ECO:0000256" key="1">
    <source>
        <dbReference type="ARBA" id="ARBA00010201"/>
    </source>
</evidence>
<dbReference type="Pfam" id="PF04073">
    <property type="entry name" value="tRNA_edit"/>
    <property type="match status" value="1"/>
</dbReference>
<sequence length="528" mass="57868">MGFSKDQLLSQLQEFEIDYSKYEHPPVLTVEEQAKYVSSSEGALSKNLFFKDKKHRYYIISAMVDTKVDMKVLSQRLGLGKGGIRMAPEEALAELLQVSLGCVTPFAVVNESARDVSLLLDQKFKNQTRCIFHPLSNNVSISLSTSGLDKFLQSVGRDPVYVDLEANANPVVGKDQPPDLAVYVPSNSVVIPELPNNTPSAQASPPKNVSAEKTKPVASPKPSKSPGNVKSVVQNSGLSVFKNPEKFVEEILDKTSELLFSEVKGENVEALAETLRKRLTSEFTHLAVMYKNTAYSEGFYAGTQCQPKRPLPGAAPPPIEMLKLMTKTGTWIEICRFSQIIAKNHFQESTTPLCLLQATGEMAQKIVFQALREAMVTETVVRHFRTFAKLRKSTQADSNVNKSKDGSSSIFDEIQHDSIDQEKPASKRRNTAQNQHSAANHNHMRSNDENKKPSLAPPSGTRLSPPEQYHPPAIISFPAISSGPQPCSAGQVYPSHGFPASSSTSLSTSSSADQLSLTVVHSDQFGVF</sequence>
<evidence type="ECO:0000256" key="2">
    <source>
        <dbReference type="SAM" id="MobiDB-lite"/>
    </source>
</evidence>
<feature type="compositionally biased region" description="Low complexity" evidence="2">
    <location>
        <begin position="501"/>
        <end position="514"/>
    </location>
</feature>
<protein>
    <recommendedName>
        <fullName evidence="3">YbaK/aminoacyl-tRNA synthetase-associated domain-containing protein</fullName>
    </recommendedName>
</protein>
<dbReference type="SUPFAM" id="SSF55826">
    <property type="entry name" value="YbaK/ProRS associated domain"/>
    <property type="match status" value="1"/>
</dbReference>
<dbReference type="PANTHER" id="PTHR31423">
    <property type="entry name" value="YBAK DOMAIN-CONTAINING PROTEIN"/>
    <property type="match status" value="1"/>
</dbReference>
<gene>
    <name evidence="4" type="ORF">DY000_02058647</name>
</gene>
<evidence type="ECO:0000259" key="3">
    <source>
        <dbReference type="Pfam" id="PF04073"/>
    </source>
</evidence>
<keyword evidence="5" id="KW-1185">Reference proteome</keyword>
<evidence type="ECO:0000313" key="5">
    <source>
        <dbReference type="Proteomes" id="UP000266723"/>
    </source>
</evidence>
<dbReference type="InterPro" id="IPR007214">
    <property type="entry name" value="YbaK/aa-tRNA-synth-assoc-dom"/>
</dbReference>